<feature type="transmembrane region" description="Helical" evidence="8">
    <location>
        <begin position="351"/>
        <end position="366"/>
    </location>
</feature>
<keyword evidence="2" id="KW-1003">Cell membrane</keyword>
<feature type="transmembrane region" description="Helical" evidence="8">
    <location>
        <begin position="82"/>
        <end position="103"/>
    </location>
</feature>
<keyword evidence="7 8" id="KW-0472">Membrane</keyword>
<name>A0ABU7XN27_9FLAO</name>
<feature type="transmembrane region" description="Helical" evidence="8">
    <location>
        <begin position="160"/>
        <end position="176"/>
    </location>
</feature>
<keyword evidence="4" id="KW-0808">Transferase</keyword>
<keyword evidence="5 8" id="KW-0812">Transmembrane</keyword>
<evidence type="ECO:0000256" key="8">
    <source>
        <dbReference type="SAM" id="Phobius"/>
    </source>
</evidence>
<dbReference type="PANTHER" id="PTHR33908">
    <property type="entry name" value="MANNOSYLTRANSFERASE YKCB-RELATED"/>
    <property type="match status" value="1"/>
</dbReference>
<feature type="transmembrane region" description="Helical" evidence="8">
    <location>
        <begin position="262"/>
        <end position="283"/>
    </location>
</feature>
<comment type="caution">
    <text evidence="10">The sequence shown here is derived from an EMBL/GenBank/DDBJ whole genome shotgun (WGS) entry which is preliminary data.</text>
</comment>
<feature type="transmembrane region" description="Helical" evidence="8">
    <location>
        <begin position="12"/>
        <end position="33"/>
    </location>
</feature>
<gene>
    <name evidence="10" type="ORF">N1F79_03070</name>
</gene>
<feature type="transmembrane region" description="Helical" evidence="8">
    <location>
        <begin position="182"/>
        <end position="199"/>
    </location>
</feature>
<feature type="transmembrane region" description="Helical" evidence="8">
    <location>
        <begin position="110"/>
        <end position="127"/>
    </location>
</feature>
<organism evidence="10 11">
    <name type="scientific">Flavivirga spongiicola</name>
    <dbReference type="NCBI Taxonomy" id="421621"/>
    <lineage>
        <taxon>Bacteria</taxon>
        <taxon>Pseudomonadati</taxon>
        <taxon>Bacteroidota</taxon>
        <taxon>Flavobacteriia</taxon>
        <taxon>Flavobacteriales</taxon>
        <taxon>Flavobacteriaceae</taxon>
        <taxon>Flavivirga</taxon>
    </lineage>
</organism>
<feature type="transmembrane region" description="Helical" evidence="8">
    <location>
        <begin position="206"/>
        <end position="229"/>
    </location>
</feature>
<keyword evidence="11" id="KW-1185">Reference proteome</keyword>
<dbReference type="EMBL" id="JAODOP010000001">
    <property type="protein sequence ID" value="MEF3832103.1"/>
    <property type="molecule type" value="Genomic_DNA"/>
</dbReference>
<dbReference type="InterPro" id="IPR038731">
    <property type="entry name" value="RgtA/B/C-like"/>
</dbReference>
<dbReference type="RefSeq" id="WP_303309093.1">
    <property type="nucleotide sequence ID" value="NZ_JAODOP010000001.1"/>
</dbReference>
<protein>
    <submittedName>
        <fullName evidence="10">Glycosyltransferase family 39 protein</fullName>
    </submittedName>
</protein>
<evidence type="ECO:0000256" key="3">
    <source>
        <dbReference type="ARBA" id="ARBA00022676"/>
    </source>
</evidence>
<sequence>MKKNNLYIILNNPLYISIFLFVVLCYIALWPYMGYDEGLWTYIGRVWNRNGIRPYIGVVENKTPGVLFLYALSDYLFKGSILFIRIIGVLSVVISSNILFLIVKKLHTQQAGVFSMYIYGFTMSWIMMDGFAFAQTETFMVLFSIISFYFIILGRDTKNINLWLFLSGISMGFAIAFKQIALTTFIALTISFLVLIAKNSSKKHKLFGIFLMGSGVIASTLFTYFILFINGVPFNDYIEGAWLILLNSGSRTQGLKDHFNNFITIFLSSRITCFYPFVVLFFLQRKRKYLKSEYFWILIIWLCFDFIGVNASGYYYGHQIKQLIPVLAIITSIVLVDIINEESYKDVIKKYSTKFIIAIIILFFPYEQLIRTTNLLLNVSQAPYEEIGNWIKGQTEESDYIYIIGNDSDLIKSLSFSNRISSSKYLNSLFINGEKERSIVYSDLMNKPPKFILKEENDTLSVKRLGKEITKLVNDHYSSFTIKKGAEILKRN</sequence>
<proteinExistence type="predicted"/>
<feature type="transmembrane region" description="Helical" evidence="8">
    <location>
        <begin position="295"/>
        <end position="316"/>
    </location>
</feature>
<evidence type="ECO:0000256" key="2">
    <source>
        <dbReference type="ARBA" id="ARBA00022475"/>
    </source>
</evidence>
<evidence type="ECO:0000256" key="5">
    <source>
        <dbReference type="ARBA" id="ARBA00022692"/>
    </source>
</evidence>
<evidence type="ECO:0000256" key="7">
    <source>
        <dbReference type="ARBA" id="ARBA00023136"/>
    </source>
</evidence>
<dbReference type="InterPro" id="IPR050297">
    <property type="entry name" value="LipidA_mod_glycosyltrf_83"/>
</dbReference>
<evidence type="ECO:0000256" key="4">
    <source>
        <dbReference type="ARBA" id="ARBA00022679"/>
    </source>
</evidence>
<feature type="transmembrane region" description="Helical" evidence="8">
    <location>
        <begin position="322"/>
        <end position="339"/>
    </location>
</feature>
<accession>A0ABU7XN27</accession>
<keyword evidence="3" id="KW-0328">Glycosyltransferase</keyword>
<feature type="domain" description="Glycosyltransferase RgtA/B/C/D-like" evidence="9">
    <location>
        <begin position="62"/>
        <end position="207"/>
    </location>
</feature>
<evidence type="ECO:0000256" key="6">
    <source>
        <dbReference type="ARBA" id="ARBA00022989"/>
    </source>
</evidence>
<reference evidence="10 11" key="1">
    <citation type="submission" date="2022-09" db="EMBL/GenBank/DDBJ databases">
        <title>Genome sequencing of Flavivirga sp. MEBiC05379.</title>
        <authorList>
            <person name="Oh H.-M."/>
            <person name="Kwon K.K."/>
            <person name="Park M.J."/>
            <person name="Yang S.-H."/>
        </authorList>
    </citation>
    <scope>NUCLEOTIDE SEQUENCE [LARGE SCALE GENOMIC DNA]</scope>
    <source>
        <strain evidence="10 11">MEBiC05379</strain>
    </source>
</reference>
<evidence type="ECO:0000313" key="10">
    <source>
        <dbReference type="EMBL" id="MEF3832103.1"/>
    </source>
</evidence>
<evidence type="ECO:0000259" key="9">
    <source>
        <dbReference type="Pfam" id="PF13231"/>
    </source>
</evidence>
<dbReference type="PANTHER" id="PTHR33908:SF11">
    <property type="entry name" value="MEMBRANE PROTEIN"/>
    <property type="match status" value="1"/>
</dbReference>
<comment type="subcellular location">
    <subcellularLocation>
        <location evidence="1">Cell membrane</location>
        <topology evidence="1">Multi-pass membrane protein</topology>
    </subcellularLocation>
</comment>
<evidence type="ECO:0000313" key="11">
    <source>
        <dbReference type="Proteomes" id="UP001337305"/>
    </source>
</evidence>
<dbReference type="Pfam" id="PF13231">
    <property type="entry name" value="PMT_2"/>
    <property type="match status" value="1"/>
</dbReference>
<dbReference type="Proteomes" id="UP001337305">
    <property type="component" value="Unassembled WGS sequence"/>
</dbReference>
<keyword evidence="6 8" id="KW-1133">Transmembrane helix</keyword>
<feature type="transmembrane region" description="Helical" evidence="8">
    <location>
        <begin position="133"/>
        <end position="153"/>
    </location>
</feature>
<evidence type="ECO:0000256" key="1">
    <source>
        <dbReference type="ARBA" id="ARBA00004651"/>
    </source>
</evidence>